<keyword evidence="2 7" id="KW-0436">Ligase</keyword>
<evidence type="ECO:0000259" key="6">
    <source>
        <dbReference type="Pfam" id="PF03129"/>
    </source>
</evidence>
<dbReference type="InterPro" id="IPR036621">
    <property type="entry name" value="Anticodon-bd_dom_sf"/>
</dbReference>
<evidence type="ECO:0000256" key="3">
    <source>
        <dbReference type="ARBA" id="ARBA00022840"/>
    </source>
</evidence>
<dbReference type="InterPro" id="IPR004154">
    <property type="entry name" value="Anticodon-bd"/>
</dbReference>
<dbReference type="CDD" id="cd00859">
    <property type="entry name" value="HisRS_anticodon"/>
    <property type="match status" value="1"/>
</dbReference>
<dbReference type="Gene3D" id="3.40.50.800">
    <property type="entry name" value="Anticodon-binding domain"/>
    <property type="match status" value="1"/>
</dbReference>
<organism evidence="7 8">
    <name type="scientific">Candidatus Halomonas stercoripullorum</name>
    <dbReference type="NCBI Taxonomy" id="2838617"/>
    <lineage>
        <taxon>Bacteria</taxon>
        <taxon>Pseudomonadati</taxon>
        <taxon>Pseudomonadota</taxon>
        <taxon>Gammaproteobacteria</taxon>
        <taxon>Oceanospirillales</taxon>
        <taxon>Halomonadaceae</taxon>
        <taxon>Halomonas</taxon>
    </lineage>
</organism>
<gene>
    <name evidence="7" type="ORF">H9854_06560</name>
</gene>
<evidence type="ECO:0000313" key="8">
    <source>
        <dbReference type="Proteomes" id="UP000824248"/>
    </source>
</evidence>
<keyword evidence="4" id="KW-0648">Protein biosynthesis</keyword>
<proteinExistence type="inferred from homology"/>
<sequence>TLQLTPAEALGELDLYVLPMDHNATAQAMLLAEQLRDALPGLRAQLHCGGGSFKSRIKKADKSGARLALLLGSDELAAGRATLKFLREERDQLSVSQNDLVETLATLTRDERT</sequence>
<dbReference type="Pfam" id="PF03129">
    <property type="entry name" value="HGTP_anticodon"/>
    <property type="match status" value="1"/>
</dbReference>
<reference evidence="7" key="1">
    <citation type="journal article" date="2021" name="PeerJ">
        <title>Extensive microbial diversity within the chicken gut microbiome revealed by metagenomics and culture.</title>
        <authorList>
            <person name="Gilroy R."/>
            <person name="Ravi A."/>
            <person name="Getino M."/>
            <person name="Pursley I."/>
            <person name="Horton D.L."/>
            <person name="Alikhan N.F."/>
            <person name="Baker D."/>
            <person name="Gharbi K."/>
            <person name="Hall N."/>
            <person name="Watson M."/>
            <person name="Adriaenssens E.M."/>
            <person name="Foster-Nyarko E."/>
            <person name="Jarju S."/>
            <person name="Secka A."/>
            <person name="Antonio M."/>
            <person name="Oren A."/>
            <person name="Chaudhuri R.R."/>
            <person name="La Ragione R."/>
            <person name="Hildebrand F."/>
            <person name="Pallen M.J."/>
        </authorList>
    </citation>
    <scope>NUCLEOTIDE SEQUENCE</scope>
    <source>
        <strain evidence="7">1193</strain>
    </source>
</reference>
<evidence type="ECO:0000313" key="7">
    <source>
        <dbReference type="EMBL" id="HIX61877.1"/>
    </source>
</evidence>
<feature type="non-terminal residue" evidence="7">
    <location>
        <position position="1"/>
    </location>
</feature>
<dbReference type="EMBL" id="DXFC01000193">
    <property type="protein sequence ID" value="HIX61877.1"/>
    <property type="molecule type" value="Genomic_DNA"/>
</dbReference>
<reference evidence="7" key="2">
    <citation type="submission" date="2021-04" db="EMBL/GenBank/DDBJ databases">
        <authorList>
            <person name="Gilroy R."/>
        </authorList>
    </citation>
    <scope>NUCLEOTIDE SEQUENCE</scope>
    <source>
        <strain evidence="7">1193</strain>
    </source>
</reference>
<dbReference type="GO" id="GO:0004812">
    <property type="term" value="F:aminoacyl-tRNA ligase activity"/>
    <property type="evidence" value="ECO:0007669"/>
    <property type="project" value="UniProtKB-KW"/>
</dbReference>
<comment type="caution">
    <text evidence="7">The sequence shown here is derived from an EMBL/GenBank/DDBJ whole genome shotgun (WGS) entry which is preliminary data.</text>
</comment>
<name>A0A9D1WPM0_9GAMM</name>
<evidence type="ECO:0000256" key="1">
    <source>
        <dbReference type="ARBA" id="ARBA00008226"/>
    </source>
</evidence>
<keyword evidence="3" id="KW-0547">Nucleotide-binding</keyword>
<evidence type="ECO:0000256" key="5">
    <source>
        <dbReference type="ARBA" id="ARBA00023146"/>
    </source>
</evidence>
<comment type="similarity">
    <text evidence="1">Belongs to the class-II aminoacyl-tRNA synthetase family.</text>
</comment>
<evidence type="ECO:0000256" key="2">
    <source>
        <dbReference type="ARBA" id="ARBA00022598"/>
    </source>
</evidence>
<dbReference type="InterPro" id="IPR033656">
    <property type="entry name" value="HisRS_anticodon"/>
</dbReference>
<accession>A0A9D1WPM0</accession>
<evidence type="ECO:0000256" key="4">
    <source>
        <dbReference type="ARBA" id="ARBA00022917"/>
    </source>
</evidence>
<protein>
    <submittedName>
        <fullName evidence="7">Histidine--tRNA ligase</fullName>
    </submittedName>
</protein>
<dbReference type="Proteomes" id="UP000824248">
    <property type="component" value="Unassembled WGS sequence"/>
</dbReference>
<keyword evidence="5" id="KW-0030">Aminoacyl-tRNA synthetase</keyword>
<dbReference type="GO" id="GO:0006418">
    <property type="term" value="P:tRNA aminoacylation for protein translation"/>
    <property type="evidence" value="ECO:0007669"/>
    <property type="project" value="UniProtKB-ARBA"/>
</dbReference>
<dbReference type="GO" id="GO:0005524">
    <property type="term" value="F:ATP binding"/>
    <property type="evidence" value="ECO:0007669"/>
    <property type="project" value="UniProtKB-KW"/>
</dbReference>
<keyword evidence="3" id="KW-0067">ATP-binding</keyword>
<dbReference type="SUPFAM" id="SSF52954">
    <property type="entry name" value="Class II aaRS ABD-related"/>
    <property type="match status" value="1"/>
</dbReference>
<feature type="domain" description="Anticodon-binding" evidence="6">
    <location>
        <begin position="15"/>
        <end position="105"/>
    </location>
</feature>
<dbReference type="AlphaFoldDB" id="A0A9D1WPM0"/>